<keyword evidence="3" id="KW-0808">Transferase</keyword>
<evidence type="ECO:0000256" key="9">
    <source>
        <dbReference type="ARBA" id="ARBA00047899"/>
    </source>
</evidence>
<protein>
    <recommendedName>
        <fullName evidence="1">non-specific serine/threonine protein kinase</fullName>
        <ecNumber evidence="1">2.7.11.1</ecNumber>
    </recommendedName>
</protein>
<dbReference type="EMBL" id="ML170232">
    <property type="protein sequence ID" value="TDL16904.1"/>
    <property type="molecule type" value="Genomic_DNA"/>
</dbReference>
<keyword evidence="7 11" id="KW-0067">ATP-binding</keyword>
<evidence type="ECO:0000256" key="12">
    <source>
        <dbReference type="SAM" id="MobiDB-lite"/>
    </source>
</evidence>
<evidence type="ECO:0000256" key="8">
    <source>
        <dbReference type="ARBA" id="ARBA00025754"/>
    </source>
</evidence>
<dbReference type="InterPro" id="IPR008271">
    <property type="entry name" value="Ser/Thr_kinase_AS"/>
</dbReference>
<evidence type="ECO:0000256" key="3">
    <source>
        <dbReference type="ARBA" id="ARBA00022679"/>
    </source>
</evidence>
<feature type="domain" description="Protein kinase" evidence="13">
    <location>
        <begin position="20"/>
        <end position="270"/>
    </location>
</feature>
<comment type="catalytic activity">
    <reaction evidence="9">
        <text>L-threonyl-[protein] + ATP = O-phospho-L-threonyl-[protein] + ADP + H(+)</text>
        <dbReference type="Rhea" id="RHEA:46608"/>
        <dbReference type="Rhea" id="RHEA-COMP:11060"/>
        <dbReference type="Rhea" id="RHEA-COMP:11605"/>
        <dbReference type="ChEBI" id="CHEBI:15378"/>
        <dbReference type="ChEBI" id="CHEBI:30013"/>
        <dbReference type="ChEBI" id="CHEBI:30616"/>
        <dbReference type="ChEBI" id="CHEBI:61977"/>
        <dbReference type="ChEBI" id="CHEBI:456216"/>
        <dbReference type="EC" id="2.7.11.1"/>
    </reaction>
</comment>
<dbReference type="GO" id="GO:0046872">
    <property type="term" value="F:metal ion binding"/>
    <property type="evidence" value="ECO:0007669"/>
    <property type="project" value="UniProtKB-KW"/>
</dbReference>
<dbReference type="FunFam" id="1.10.510.10:FF:000946">
    <property type="entry name" value="Probable serine/threonine-protein kinase DDB_G0284251"/>
    <property type="match status" value="1"/>
</dbReference>
<comment type="similarity">
    <text evidence="8">Belongs to the protein kinase superfamily. STE Ser/Thr protein kinase family.</text>
</comment>
<feature type="region of interest" description="Disordered" evidence="12">
    <location>
        <begin position="327"/>
        <end position="350"/>
    </location>
</feature>
<dbReference type="InterPro" id="IPR017441">
    <property type="entry name" value="Protein_kinase_ATP_BS"/>
</dbReference>
<organism evidence="14 15">
    <name type="scientific">Rickenella mellea</name>
    <dbReference type="NCBI Taxonomy" id="50990"/>
    <lineage>
        <taxon>Eukaryota</taxon>
        <taxon>Fungi</taxon>
        <taxon>Dikarya</taxon>
        <taxon>Basidiomycota</taxon>
        <taxon>Agaricomycotina</taxon>
        <taxon>Agaricomycetes</taxon>
        <taxon>Hymenochaetales</taxon>
        <taxon>Rickenellaceae</taxon>
        <taxon>Rickenella</taxon>
    </lineage>
</organism>
<dbReference type="SUPFAM" id="SSF56112">
    <property type="entry name" value="Protein kinase-like (PK-like)"/>
    <property type="match status" value="2"/>
</dbReference>
<feature type="compositionally biased region" description="Polar residues" evidence="12">
    <location>
        <begin position="328"/>
        <end position="337"/>
    </location>
</feature>
<proteinExistence type="inferred from homology"/>
<keyword evidence="15" id="KW-1185">Reference proteome</keyword>
<dbReference type="Proteomes" id="UP000294933">
    <property type="component" value="Unassembled WGS sequence"/>
</dbReference>
<dbReference type="GO" id="GO:0005524">
    <property type="term" value="F:ATP binding"/>
    <property type="evidence" value="ECO:0007669"/>
    <property type="project" value="UniProtKB-UniRule"/>
</dbReference>
<dbReference type="GO" id="GO:0004674">
    <property type="term" value="F:protein serine/threonine kinase activity"/>
    <property type="evidence" value="ECO:0007669"/>
    <property type="project" value="UniProtKB-KW"/>
</dbReference>
<dbReference type="Gene3D" id="1.10.510.10">
    <property type="entry name" value="Transferase(Phosphotransferase) domain 1"/>
    <property type="match status" value="2"/>
</dbReference>
<evidence type="ECO:0000256" key="5">
    <source>
        <dbReference type="ARBA" id="ARBA00022741"/>
    </source>
</evidence>
<dbReference type="PANTHER" id="PTHR24361:SF433">
    <property type="entry name" value="PROTEIN KINASE DOMAIN-CONTAINING PROTEIN"/>
    <property type="match status" value="1"/>
</dbReference>
<feature type="region of interest" description="Disordered" evidence="12">
    <location>
        <begin position="433"/>
        <end position="452"/>
    </location>
</feature>
<dbReference type="STRING" id="50990.A0A4Y7PND7"/>
<dbReference type="InterPro" id="IPR001245">
    <property type="entry name" value="Ser-Thr/Tyr_kinase_cat_dom"/>
</dbReference>
<reference evidence="14 15" key="1">
    <citation type="submission" date="2018-06" db="EMBL/GenBank/DDBJ databases">
        <title>A transcriptomic atlas of mushroom development highlights an independent origin of complex multicellularity.</title>
        <authorList>
            <consortium name="DOE Joint Genome Institute"/>
            <person name="Krizsan K."/>
            <person name="Almasi E."/>
            <person name="Merenyi Z."/>
            <person name="Sahu N."/>
            <person name="Viragh M."/>
            <person name="Koszo T."/>
            <person name="Mondo S."/>
            <person name="Kiss B."/>
            <person name="Balint B."/>
            <person name="Kues U."/>
            <person name="Barry K."/>
            <person name="Hegedus J.C."/>
            <person name="Henrissat B."/>
            <person name="Johnson J."/>
            <person name="Lipzen A."/>
            <person name="Ohm R."/>
            <person name="Nagy I."/>
            <person name="Pangilinan J."/>
            <person name="Yan J."/>
            <person name="Xiong Y."/>
            <person name="Grigoriev I.V."/>
            <person name="Hibbett D.S."/>
            <person name="Nagy L.G."/>
        </authorList>
    </citation>
    <scope>NUCLEOTIDE SEQUENCE [LARGE SCALE GENOMIC DNA]</scope>
    <source>
        <strain evidence="14 15">SZMC22713</strain>
    </source>
</reference>
<evidence type="ECO:0000256" key="1">
    <source>
        <dbReference type="ARBA" id="ARBA00012513"/>
    </source>
</evidence>
<evidence type="ECO:0000259" key="13">
    <source>
        <dbReference type="PROSITE" id="PS50011"/>
    </source>
</evidence>
<evidence type="ECO:0000256" key="7">
    <source>
        <dbReference type="ARBA" id="ARBA00022840"/>
    </source>
</evidence>
<dbReference type="PROSITE" id="PS00108">
    <property type="entry name" value="PROTEIN_KINASE_ST"/>
    <property type="match status" value="2"/>
</dbReference>
<sequence>MATPSATSSPPGASNELNEYQLGDSLGKGAFGQVYRALNWTTGETVAVKEIQLSNIPKGEIGKIMSEIDFLKSLTHPNIVNYKGFVKTRKFLYIILEFCENGSLHNIRKKFGKFPENLVAMYISQVLEGLVYLHDHGVIHRDIKGANIFTNKEGRVKLADFGVPSRAGAVRDDAVVGSPYWMAPEVIEQSGATTASDIWSVGCVVIELLEGEPPYRFLDPMPALFRIVQDDCPPIPEGASPIVKDFLYHCFQKDVNLRISAKKLLKHPWIVSARRQMGLNAGADKKGEKSENETENENERSGPRLLSNFNYDEAVLKVQEWNEALKSPSRTSKISQASRRDSHQSALPTCSPTESHILAVPWKASTLAPESILKQPGGGALVPIEKSRGSMTFVPQQPEEETDKWDDDFEEGISLTKLQEIEDKLEAQTIRRNRSPSMHPVPLAKPPLSDMGPMVEDYSDLATEEDDDWLQVKVADFEIRHQPYLRPARTMPGDVLTGLHDLNVFGPVKTASSTTDRTDIVKVPPGSSNLNILAPGTQNISMRDRSDILTGLAVQRTSGDFLTGLSDPNRFEPGPQTRSIHQSDILAGHVSLSVRKTLQEVLEDLHNLNLCGRVTREPLATAGGTFADVYRGNLSSQDGKRVPVAIKQLRPNIMSAEDLERCIASELSIWSKISHPNVLSLVGYSLDFGQYPAFVTEWMPEGTLSDYLKKHPAIHKYSMVCGVAKGLEYLHNHNIVHSDLKCCNIVVSDRGEPKLLDFGHSRRLDYSRKIMSTREMTGTCRWMAIELFGLGADGTPPVATFASDVWSFGMTVLEIISGEVPYMQYKHDTQIMFAIVNGQKPVLPEAQTPCDQAMLALCRKCWTGKVERPSISTLLNSLTSLWCICDV</sequence>
<keyword evidence="5 11" id="KW-0547">Nucleotide-binding</keyword>
<gene>
    <name evidence="14" type="ORF">BD410DRAFT_794809</name>
</gene>
<dbReference type="CDD" id="cd06627">
    <property type="entry name" value="STKc_Cdc7_like"/>
    <property type="match status" value="1"/>
</dbReference>
<feature type="compositionally biased region" description="Basic and acidic residues" evidence="12">
    <location>
        <begin position="283"/>
        <end position="302"/>
    </location>
</feature>
<dbReference type="PANTHER" id="PTHR24361">
    <property type="entry name" value="MITOGEN-ACTIVATED KINASE KINASE KINASE"/>
    <property type="match status" value="1"/>
</dbReference>
<dbReference type="AlphaFoldDB" id="A0A4Y7PND7"/>
<dbReference type="EC" id="2.7.11.1" evidence="1"/>
<evidence type="ECO:0000313" key="14">
    <source>
        <dbReference type="EMBL" id="TDL16904.1"/>
    </source>
</evidence>
<dbReference type="PRINTS" id="PR00109">
    <property type="entry name" value="TYRKINASE"/>
</dbReference>
<evidence type="ECO:0000256" key="10">
    <source>
        <dbReference type="ARBA" id="ARBA00048679"/>
    </source>
</evidence>
<evidence type="ECO:0000256" key="4">
    <source>
        <dbReference type="ARBA" id="ARBA00022723"/>
    </source>
</evidence>
<keyword evidence="4" id="KW-0479">Metal-binding</keyword>
<dbReference type="GO" id="GO:0005737">
    <property type="term" value="C:cytoplasm"/>
    <property type="evidence" value="ECO:0007669"/>
    <property type="project" value="TreeGrafter"/>
</dbReference>
<accession>A0A4Y7PND7</accession>
<name>A0A4Y7PND7_9AGAM</name>
<keyword evidence="6 14" id="KW-0418">Kinase</keyword>
<dbReference type="InterPro" id="IPR000719">
    <property type="entry name" value="Prot_kinase_dom"/>
</dbReference>
<comment type="catalytic activity">
    <reaction evidence="10">
        <text>L-seryl-[protein] + ATP = O-phospho-L-seryl-[protein] + ADP + H(+)</text>
        <dbReference type="Rhea" id="RHEA:17989"/>
        <dbReference type="Rhea" id="RHEA-COMP:9863"/>
        <dbReference type="Rhea" id="RHEA-COMP:11604"/>
        <dbReference type="ChEBI" id="CHEBI:15378"/>
        <dbReference type="ChEBI" id="CHEBI:29999"/>
        <dbReference type="ChEBI" id="CHEBI:30616"/>
        <dbReference type="ChEBI" id="CHEBI:83421"/>
        <dbReference type="ChEBI" id="CHEBI:456216"/>
        <dbReference type="EC" id="2.7.11.1"/>
    </reaction>
</comment>
<dbReference type="Pfam" id="PF07714">
    <property type="entry name" value="PK_Tyr_Ser-Thr"/>
    <property type="match status" value="1"/>
</dbReference>
<dbReference type="PROSITE" id="PS50011">
    <property type="entry name" value="PROTEIN_KINASE_DOM"/>
    <property type="match status" value="2"/>
</dbReference>
<evidence type="ECO:0000256" key="11">
    <source>
        <dbReference type="PROSITE-ProRule" id="PRU10141"/>
    </source>
</evidence>
<evidence type="ECO:0000256" key="6">
    <source>
        <dbReference type="ARBA" id="ARBA00022777"/>
    </source>
</evidence>
<feature type="binding site" evidence="11">
    <location>
        <position position="49"/>
    </location>
    <ligand>
        <name>ATP</name>
        <dbReference type="ChEBI" id="CHEBI:30616"/>
    </ligand>
</feature>
<dbReference type="Pfam" id="PF00069">
    <property type="entry name" value="Pkinase"/>
    <property type="match status" value="1"/>
</dbReference>
<dbReference type="InterPro" id="IPR053235">
    <property type="entry name" value="Ser_Thr_kinase"/>
</dbReference>
<dbReference type="OrthoDB" id="8693905at2759"/>
<dbReference type="VEuPathDB" id="FungiDB:BD410DRAFT_794809"/>
<dbReference type="SMART" id="SM00220">
    <property type="entry name" value="S_TKc"/>
    <property type="match status" value="2"/>
</dbReference>
<dbReference type="PROSITE" id="PS00107">
    <property type="entry name" value="PROTEIN_KINASE_ATP"/>
    <property type="match status" value="1"/>
</dbReference>
<evidence type="ECO:0000313" key="15">
    <source>
        <dbReference type="Proteomes" id="UP000294933"/>
    </source>
</evidence>
<feature type="region of interest" description="Disordered" evidence="12">
    <location>
        <begin position="280"/>
        <end position="304"/>
    </location>
</feature>
<dbReference type="FunFam" id="3.30.200.20:FF:000042">
    <property type="entry name" value="Aurora kinase A"/>
    <property type="match status" value="1"/>
</dbReference>
<keyword evidence="2" id="KW-0723">Serine/threonine-protein kinase</keyword>
<evidence type="ECO:0000256" key="2">
    <source>
        <dbReference type="ARBA" id="ARBA00022527"/>
    </source>
</evidence>
<dbReference type="InterPro" id="IPR011009">
    <property type="entry name" value="Kinase-like_dom_sf"/>
</dbReference>
<feature type="domain" description="Protein kinase" evidence="13">
    <location>
        <begin position="615"/>
        <end position="881"/>
    </location>
</feature>